<name>A0A0F9R3Y8_9ZZZZ</name>
<feature type="non-terminal residue" evidence="2">
    <location>
        <position position="40"/>
    </location>
</feature>
<evidence type="ECO:0000256" key="1">
    <source>
        <dbReference type="SAM" id="MobiDB-lite"/>
    </source>
</evidence>
<feature type="region of interest" description="Disordered" evidence="1">
    <location>
        <begin position="1"/>
        <end position="29"/>
    </location>
</feature>
<gene>
    <name evidence="2" type="ORF">LCGC14_1019110</name>
</gene>
<reference evidence="2" key="1">
    <citation type="journal article" date="2015" name="Nature">
        <title>Complex archaea that bridge the gap between prokaryotes and eukaryotes.</title>
        <authorList>
            <person name="Spang A."/>
            <person name="Saw J.H."/>
            <person name="Jorgensen S.L."/>
            <person name="Zaremba-Niedzwiedzka K."/>
            <person name="Martijn J."/>
            <person name="Lind A.E."/>
            <person name="van Eijk R."/>
            <person name="Schleper C."/>
            <person name="Guy L."/>
            <person name="Ettema T.J."/>
        </authorList>
    </citation>
    <scope>NUCLEOTIDE SEQUENCE</scope>
</reference>
<proteinExistence type="predicted"/>
<accession>A0A0F9R3Y8</accession>
<dbReference type="AlphaFoldDB" id="A0A0F9R3Y8"/>
<protein>
    <submittedName>
        <fullName evidence="2">Uncharacterized protein</fullName>
    </submittedName>
</protein>
<dbReference type="EMBL" id="LAZR01004058">
    <property type="protein sequence ID" value="KKN12188.1"/>
    <property type="molecule type" value="Genomic_DNA"/>
</dbReference>
<evidence type="ECO:0000313" key="2">
    <source>
        <dbReference type="EMBL" id="KKN12188.1"/>
    </source>
</evidence>
<feature type="compositionally biased region" description="Basic and acidic residues" evidence="1">
    <location>
        <begin position="1"/>
        <end position="11"/>
    </location>
</feature>
<organism evidence="2">
    <name type="scientific">marine sediment metagenome</name>
    <dbReference type="NCBI Taxonomy" id="412755"/>
    <lineage>
        <taxon>unclassified sequences</taxon>
        <taxon>metagenomes</taxon>
        <taxon>ecological metagenomes</taxon>
    </lineage>
</organism>
<sequence>MKEVSKLDTKHSGGNGTQADAGIPPATVDGDKFAEALGRL</sequence>
<comment type="caution">
    <text evidence="2">The sequence shown here is derived from an EMBL/GenBank/DDBJ whole genome shotgun (WGS) entry which is preliminary data.</text>
</comment>